<dbReference type="InterPro" id="IPR016047">
    <property type="entry name" value="M23ase_b-sheet_dom"/>
</dbReference>
<dbReference type="PATRIC" id="fig|220754.4.peg.2822"/>
<dbReference type="Gene3D" id="2.70.70.10">
    <property type="entry name" value="Glucose Permease (Domain IIA)"/>
    <property type="match status" value="1"/>
</dbReference>
<evidence type="ECO:0000313" key="4">
    <source>
        <dbReference type="EMBL" id="KIL46133.1"/>
    </source>
</evidence>
<proteinExistence type="predicted"/>
<feature type="compositionally biased region" description="Basic and acidic residues" evidence="1">
    <location>
        <begin position="21"/>
        <end position="35"/>
    </location>
</feature>
<sequence>MRHPSLIKIQAAEKRKGRGRKVSDRKTLPTMKKETLQTPPSDQAYWFVNRLLVKSIVSVVIVAAALWIHDHPNLIPDKVKEPIITLAATTFSFASLQEKWGGYLGYGETGPESSVYSSELLYAAPVSSFSDSTMSKQGDQLVISADMGENVYATESGIVLYIGTNEKMMVIQHADDRETIYERVNPAAFRPFDHVQRGQIIGQVLDDEGFMFSVRDKQGFVDPADLFLENEE</sequence>
<keyword evidence="2" id="KW-0812">Transmembrane</keyword>
<dbReference type="RefSeq" id="WP_041059681.1">
    <property type="nucleotide sequence ID" value="NZ_JXRR01000017.1"/>
</dbReference>
<dbReference type="InterPro" id="IPR011055">
    <property type="entry name" value="Dup_hybrid_motif"/>
</dbReference>
<feature type="region of interest" description="Disordered" evidence="1">
    <location>
        <begin position="16"/>
        <end position="36"/>
    </location>
</feature>
<dbReference type="Proteomes" id="UP000031972">
    <property type="component" value="Unassembled WGS sequence"/>
</dbReference>
<evidence type="ECO:0000256" key="1">
    <source>
        <dbReference type="SAM" id="MobiDB-lite"/>
    </source>
</evidence>
<dbReference type="CDD" id="cd12797">
    <property type="entry name" value="M23_peptidase"/>
    <property type="match status" value="1"/>
</dbReference>
<feature type="domain" description="M23ase beta-sheet core" evidence="3">
    <location>
        <begin position="142"/>
        <end position="217"/>
    </location>
</feature>
<evidence type="ECO:0000313" key="5">
    <source>
        <dbReference type="Proteomes" id="UP000031972"/>
    </source>
</evidence>
<organism evidence="4 5">
    <name type="scientific">Jeotgalibacillus campisalis</name>
    <dbReference type="NCBI Taxonomy" id="220754"/>
    <lineage>
        <taxon>Bacteria</taxon>
        <taxon>Bacillati</taxon>
        <taxon>Bacillota</taxon>
        <taxon>Bacilli</taxon>
        <taxon>Bacillales</taxon>
        <taxon>Caryophanaceae</taxon>
        <taxon>Jeotgalibacillus</taxon>
    </lineage>
</organism>
<gene>
    <name evidence="4" type="ORF">KR50_28080</name>
</gene>
<dbReference type="AlphaFoldDB" id="A0A0C2VQ42"/>
<evidence type="ECO:0000256" key="2">
    <source>
        <dbReference type="SAM" id="Phobius"/>
    </source>
</evidence>
<keyword evidence="2" id="KW-1133">Transmembrane helix</keyword>
<name>A0A0C2VQ42_9BACL</name>
<reference evidence="4 5" key="1">
    <citation type="submission" date="2015-01" db="EMBL/GenBank/DDBJ databases">
        <title>Jeotgalibacillus campisalis genome sequencing.</title>
        <authorList>
            <person name="Goh K.M."/>
            <person name="Chan K.-G."/>
            <person name="Yaakop A.S."/>
            <person name="Ee R."/>
            <person name="Gan H.M."/>
            <person name="Chan C.S."/>
        </authorList>
    </citation>
    <scope>NUCLEOTIDE SEQUENCE [LARGE SCALE GENOMIC DNA]</scope>
    <source>
        <strain evidence="4 5">SF-57</strain>
    </source>
</reference>
<dbReference type="EMBL" id="JXRR01000017">
    <property type="protein sequence ID" value="KIL46133.1"/>
    <property type="molecule type" value="Genomic_DNA"/>
</dbReference>
<keyword evidence="2" id="KW-0472">Membrane</keyword>
<accession>A0A0C2VQ42</accession>
<comment type="caution">
    <text evidence="4">The sequence shown here is derived from an EMBL/GenBank/DDBJ whole genome shotgun (WGS) entry which is preliminary data.</text>
</comment>
<dbReference type="SUPFAM" id="SSF51261">
    <property type="entry name" value="Duplicated hybrid motif"/>
    <property type="match status" value="1"/>
</dbReference>
<protein>
    <recommendedName>
        <fullName evidence="3">M23ase beta-sheet core domain-containing protein</fullName>
    </recommendedName>
</protein>
<dbReference type="Pfam" id="PF01551">
    <property type="entry name" value="Peptidase_M23"/>
    <property type="match status" value="1"/>
</dbReference>
<keyword evidence="5" id="KW-1185">Reference proteome</keyword>
<evidence type="ECO:0000259" key="3">
    <source>
        <dbReference type="Pfam" id="PF01551"/>
    </source>
</evidence>
<feature type="transmembrane region" description="Helical" evidence="2">
    <location>
        <begin position="51"/>
        <end position="68"/>
    </location>
</feature>